<gene>
    <name evidence="3" type="ORF">KQI42_03670</name>
</gene>
<dbReference type="Proteomes" id="UP000749471">
    <property type="component" value="Unassembled WGS sequence"/>
</dbReference>
<protein>
    <submittedName>
        <fullName evidence="3">TnsD family transposase</fullName>
    </submittedName>
</protein>
<dbReference type="EMBL" id="JAHLPM010000002">
    <property type="protein sequence ID" value="MBU5437093.1"/>
    <property type="molecule type" value="Genomic_DNA"/>
</dbReference>
<dbReference type="Pfam" id="PF15978">
    <property type="entry name" value="TnsD"/>
    <property type="match status" value="1"/>
</dbReference>
<keyword evidence="4" id="KW-1185">Reference proteome</keyword>
<evidence type="ECO:0000259" key="1">
    <source>
        <dbReference type="Pfam" id="PF06527"/>
    </source>
</evidence>
<evidence type="ECO:0000259" key="2">
    <source>
        <dbReference type="Pfam" id="PF15978"/>
    </source>
</evidence>
<organism evidence="3 4">
    <name type="scientific">Tissierella simiarum</name>
    <dbReference type="NCBI Taxonomy" id="2841534"/>
    <lineage>
        <taxon>Bacteria</taxon>
        <taxon>Bacillati</taxon>
        <taxon>Bacillota</taxon>
        <taxon>Tissierellia</taxon>
        <taxon>Tissierellales</taxon>
        <taxon>Tissierellaceae</taxon>
        <taxon>Tissierella</taxon>
    </lineage>
</organism>
<accession>A0ABS6E4A9</accession>
<dbReference type="InterPro" id="IPR032750">
    <property type="entry name" value="TnsD_C"/>
</dbReference>
<reference evidence="3 4" key="1">
    <citation type="submission" date="2021-06" db="EMBL/GenBank/DDBJ databases">
        <authorList>
            <person name="Sun Q."/>
            <person name="Li D."/>
        </authorList>
    </citation>
    <scope>NUCLEOTIDE SEQUENCE [LARGE SCALE GENOMIC DNA]</scope>
    <source>
        <strain evidence="3 4">MSJ-40</strain>
    </source>
</reference>
<sequence length="323" mass="38090">MLTFFTDPYESELLYGAIGRYHYYIGNKDYKDTIREIFVNENVIPTLGLASYLDNVSNNLGSKYTSNYIIKNHTIFPFYSPFLPENRKIELIDNMKYSDGKGIYHKIGIIAGSVCKKQGIYYCPECAKNDIDKYGEVYIRRDHQLQGVFLCKNNGVKLKKYKINKTNTSRLEFIKLDEKLLDLKVEYEEDEDISEKLISVSRCASYILNTNLDTFNKDIINKKYRQILHTKNLLSINNRIRQEELYDELISFYGDKFLELMESSIDKNDEYNWLKVITRNSNRVVHPIRHILFINFLVENIEVFLRQRNLIILIHLENLLGHA</sequence>
<proteinExistence type="predicted"/>
<evidence type="ECO:0000313" key="3">
    <source>
        <dbReference type="EMBL" id="MBU5437093.1"/>
    </source>
</evidence>
<dbReference type="InterPro" id="IPR009492">
    <property type="entry name" value="TniQ"/>
</dbReference>
<feature type="domain" description="Transposon Tn7 transposition protein TnsD C-terminal" evidence="2">
    <location>
        <begin position="201"/>
        <end position="307"/>
    </location>
</feature>
<comment type="caution">
    <text evidence="3">The sequence shown here is derived from an EMBL/GenBank/DDBJ whole genome shotgun (WGS) entry which is preliminary data.</text>
</comment>
<feature type="domain" description="TniQ" evidence="1">
    <location>
        <begin position="4"/>
        <end position="158"/>
    </location>
</feature>
<name>A0ABS6E4A9_9FIRM</name>
<dbReference type="Pfam" id="PF06527">
    <property type="entry name" value="TniQ"/>
    <property type="match status" value="1"/>
</dbReference>
<evidence type="ECO:0000313" key="4">
    <source>
        <dbReference type="Proteomes" id="UP000749471"/>
    </source>
</evidence>